<dbReference type="RefSeq" id="WP_103999278.1">
    <property type="nucleotide sequence ID" value="NZ_FNVP01000003.1"/>
</dbReference>
<dbReference type="AlphaFoldDB" id="A0A1H5VGB0"/>
<sequence length="132" mass="16102">MDKEYKIYQLIHNGDIIYVGQTTKTLARRKANGYKHIPFYKECEIELIEITTDITRETIWIMLYMAMGCELLNKRLGVLAEEERIELRNKNYENNKYAIVEKRREYMKDYYQKNKEIFKIRGLKYRNKICKN</sequence>
<reference evidence="2" key="1">
    <citation type="submission" date="2016-10" db="EMBL/GenBank/DDBJ databases">
        <authorList>
            <person name="Varghese N."/>
            <person name="Submissions S."/>
        </authorList>
    </citation>
    <scope>NUCLEOTIDE SEQUENCE [LARGE SCALE GENOMIC DNA]</scope>
    <source>
        <strain evidence="2">CGMCC 1.9230</strain>
    </source>
</reference>
<keyword evidence="2" id="KW-1185">Reference proteome</keyword>
<evidence type="ECO:0008006" key="3">
    <source>
        <dbReference type="Google" id="ProtNLM"/>
    </source>
</evidence>
<dbReference type="EMBL" id="FNVP01000003">
    <property type="protein sequence ID" value="SEF86086.1"/>
    <property type="molecule type" value="Genomic_DNA"/>
</dbReference>
<organism evidence="1 2">
    <name type="scientific">Flavobacterium urumqiense</name>
    <dbReference type="NCBI Taxonomy" id="935224"/>
    <lineage>
        <taxon>Bacteria</taxon>
        <taxon>Pseudomonadati</taxon>
        <taxon>Bacteroidota</taxon>
        <taxon>Flavobacteriia</taxon>
        <taxon>Flavobacteriales</taxon>
        <taxon>Flavobacteriaceae</taxon>
        <taxon>Flavobacterium</taxon>
    </lineage>
</organism>
<dbReference type="Proteomes" id="UP000236737">
    <property type="component" value="Unassembled WGS sequence"/>
</dbReference>
<name>A0A1H5VGB0_9FLAO</name>
<protein>
    <recommendedName>
        <fullName evidence="3">GIY-YIG catalytic domain-containing protein</fullName>
    </recommendedName>
</protein>
<evidence type="ECO:0000313" key="1">
    <source>
        <dbReference type="EMBL" id="SEF86086.1"/>
    </source>
</evidence>
<gene>
    <name evidence="1" type="ORF">SAMN04488130_103201</name>
</gene>
<evidence type="ECO:0000313" key="2">
    <source>
        <dbReference type="Proteomes" id="UP000236737"/>
    </source>
</evidence>
<accession>A0A1H5VGB0</accession>
<proteinExistence type="predicted"/>